<dbReference type="Gene3D" id="3.40.630.30">
    <property type="match status" value="1"/>
</dbReference>
<sequence>MISLREWAPDDQPATRGLLIRAFGRPGEADLVEALRAEGAVILELVAEMGQQVAGHIVYSRLSLDPARESLQMAALAPLAVDPEFQRRGIGGALIHMSLPTLAHAGVDAVVVLGDAAYYSRFGFSPELAATLQSPFPPGDHFMAMELSPGSIEGCRGRVCYARSFGL</sequence>
<gene>
    <name evidence="2" type="ORF">IRI77_20980</name>
</gene>
<organism evidence="2 3">
    <name type="scientific">Paludibaculum fermentans</name>
    <dbReference type="NCBI Taxonomy" id="1473598"/>
    <lineage>
        <taxon>Bacteria</taxon>
        <taxon>Pseudomonadati</taxon>
        <taxon>Acidobacteriota</taxon>
        <taxon>Terriglobia</taxon>
        <taxon>Bryobacterales</taxon>
        <taxon>Bryobacteraceae</taxon>
        <taxon>Paludibaculum</taxon>
    </lineage>
</organism>
<evidence type="ECO:0000313" key="2">
    <source>
        <dbReference type="EMBL" id="QOY85307.1"/>
    </source>
</evidence>
<dbReference type="Pfam" id="PF13508">
    <property type="entry name" value="Acetyltransf_7"/>
    <property type="match status" value="1"/>
</dbReference>
<evidence type="ECO:0000259" key="1">
    <source>
        <dbReference type="PROSITE" id="PS51186"/>
    </source>
</evidence>
<dbReference type="SUPFAM" id="SSF55729">
    <property type="entry name" value="Acyl-CoA N-acyltransferases (Nat)"/>
    <property type="match status" value="1"/>
</dbReference>
<dbReference type="InterPro" id="IPR016181">
    <property type="entry name" value="Acyl_CoA_acyltransferase"/>
</dbReference>
<dbReference type="KEGG" id="pfer:IRI77_20980"/>
<reference evidence="2 3" key="1">
    <citation type="submission" date="2020-10" db="EMBL/GenBank/DDBJ databases">
        <title>Complete genome sequence of Paludibaculum fermentans P105T, a facultatively anaerobic acidobacterium capable of dissimilatory Fe(III) reduction.</title>
        <authorList>
            <person name="Dedysh S.N."/>
            <person name="Beletsky A.V."/>
            <person name="Kulichevskaya I.S."/>
            <person name="Mardanov A.V."/>
            <person name="Ravin N.V."/>
        </authorList>
    </citation>
    <scope>NUCLEOTIDE SEQUENCE [LARGE SCALE GENOMIC DNA]</scope>
    <source>
        <strain evidence="2 3">P105</strain>
    </source>
</reference>
<accession>A0A7S7NKI0</accession>
<dbReference type="Proteomes" id="UP000593892">
    <property type="component" value="Chromosome"/>
</dbReference>
<protein>
    <submittedName>
        <fullName evidence="2">N-acetyltransferase</fullName>
    </submittedName>
</protein>
<feature type="domain" description="N-acetyltransferase" evidence="1">
    <location>
        <begin position="2"/>
        <end position="148"/>
    </location>
</feature>
<name>A0A7S7NKI0_PALFE</name>
<dbReference type="AlphaFoldDB" id="A0A7S7NKI0"/>
<dbReference type="PROSITE" id="PS51186">
    <property type="entry name" value="GNAT"/>
    <property type="match status" value="1"/>
</dbReference>
<keyword evidence="2" id="KW-0808">Transferase</keyword>
<dbReference type="EMBL" id="CP063849">
    <property type="protein sequence ID" value="QOY85307.1"/>
    <property type="molecule type" value="Genomic_DNA"/>
</dbReference>
<keyword evidence="3" id="KW-1185">Reference proteome</keyword>
<proteinExistence type="predicted"/>
<dbReference type="CDD" id="cd04301">
    <property type="entry name" value="NAT_SF"/>
    <property type="match status" value="1"/>
</dbReference>
<dbReference type="InterPro" id="IPR000182">
    <property type="entry name" value="GNAT_dom"/>
</dbReference>
<evidence type="ECO:0000313" key="3">
    <source>
        <dbReference type="Proteomes" id="UP000593892"/>
    </source>
</evidence>
<dbReference type="RefSeq" id="WP_194446977.1">
    <property type="nucleotide sequence ID" value="NZ_CP063849.1"/>
</dbReference>
<dbReference type="GO" id="GO:0016747">
    <property type="term" value="F:acyltransferase activity, transferring groups other than amino-acyl groups"/>
    <property type="evidence" value="ECO:0007669"/>
    <property type="project" value="InterPro"/>
</dbReference>